<organism evidence="1 2">
    <name type="scientific">Paenirhodobacter populi</name>
    <dbReference type="NCBI Taxonomy" id="2306993"/>
    <lineage>
        <taxon>Bacteria</taxon>
        <taxon>Pseudomonadati</taxon>
        <taxon>Pseudomonadota</taxon>
        <taxon>Alphaproteobacteria</taxon>
        <taxon>Rhodobacterales</taxon>
        <taxon>Rhodobacter group</taxon>
        <taxon>Paenirhodobacter</taxon>
    </lineage>
</organism>
<evidence type="ECO:0000313" key="1">
    <source>
        <dbReference type="EMBL" id="RWR30519.1"/>
    </source>
</evidence>
<protein>
    <submittedName>
        <fullName evidence="1">Uncharacterized protein</fullName>
    </submittedName>
</protein>
<sequence>MFSQQNPKPQKFWIVNEDGLNIEINNGVSTDGCTYEIINSTTVYRVNADPNGEVCVTGEFDLHLKPFDVEKCRITDAGCVAQSK</sequence>
<dbReference type="AlphaFoldDB" id="A0A443KCF8"/>
<gene>
    <name evidence="1" type="ORF">D2T29_12675</name>
</gene>
<name>A0A443KCF8_9RHOB</name>
<reference evidence="1 2" key="1">
    <citation type="submission" date="2019-01" db="EMBL/GenBank/DDBJ databases">
        <title>Sinorhodobacter populi sp. nov. isolated from the symptomatic bark tissue of Populus euramericana canker.</title>
        <authorList>
            <person name="Xu G."/>
        </authorList>
    </citation>
    <scope>NUCLEOTIDE SEQUENCE [LARGE SCALE GENOMIC DNA]</scope>
    <source>
        <strain evidence="1 2">07D10-4-3</strain>
    </source>
</reference>
<dbReference type="EMBL" id="SAUY01000015">
    <property type="protein sequence ID" value="RWR30519.1"/>
    <property type="molecule type" value="Genomic_DNA"/>
</dbReference>
<evidence type="ECO:0000313" key="2">
    <source>
        <dbReference type="Proteomes" id="UP000284451"/>
    </source>
</evidence>
<reference evidence="1 2" key="2">
    <citation type="submission" date="2019-01" db="EMBL/GenBank/DDBJ databases">
        <authorList>
            <person name="Li Y."/>
        </authorList>
    </citation>
    <scope>NUCLEOTIDE SEQUENCE [LARGE SCALE GENOMIC DNA]</scope>
    <source>
        <strain evidence="1 2">07D10-4-3</strain>
    </source>
</reference>
<accession>A0A443KCF8</accession>
<dbReference type="Proteomes" id="UP000284451">
    <property type="component" value="Unassembled WGS sequence"/>
</dbReference>
<proteinExistence type="predicted"/>
<dbReference type="RefSeq" id="WP_128232725.1">
    <property type="nucleotide sequence ID" value="NZ_SAUY01000015.1"/>
</dbReference>
<comment type="caution">
    <text evidence="1">The sequence shown here is derived from an EMBL/GenBank/DDBJ whole genome shotgun (WGS) entry which is preliminary data.</text>
</comment>